<keyword evidence="2" id="KW-1185">Reference proteome</keyword>
<reference evidence="1" key="2">
    <citation type="journal article" date="2023" name="IMA Fungus">
        <title>Comparative genomic study of the Penicillium genus elucidates a diverse pangenome and 15 lateral gene transfer events.</title>
        <authorList>
            <person name="Petersen C."/>
            <person name="Sorensen T."/>
            <person name="Nielsen M.R."/>
            <person name="Sondergaard T.E."/>
            <person name="Sorensen J.L."/>
            <person name="Fitzpatrick D.A."/>
            <person name="Frisvad J.C."/>
            <person name="Nielsen K.L."/>
        </authorList>
    </citation>
    <scope>NUCLEOTIDE SEQUENCE</scope>
    <source>
        <strain evidence="1">IBT 30728</strain>
    </source>
</reference>
<comment type="caution">
    <text evidence="1">The sequence shown here is derived from an EMBL/GenBank/DDBJ whole genome shotgun (WGS) entry which is preliminary data.</text>
</comment>
<sequence length="63" mass="7064">MSQGLTGAPETYARMKDLAMGKIPEPYGEQRLSDGDAGFEYYMDDDMGAAMTVMELLVFLYDR</sequence>
<dbReference type="RefSeq" id="XP_056786419.1">
    <property type="nucleotide sequence ID" value="XM_056938411.1"/>
</dbReference>
<dbReference type="Proteomes" id="UP001148312">
    <property type="component" value="Unassembled WGS sequence"/>
</dbReference>
<evidence type="ECO:0000313" key="2">
    <source>
        <dbReference type="Proteomes" id="UP001148312"/>
    </source>
</evidence>
<reference evidence="1" key="1">
    <citation type="submission" date="2022-12" db="EMBL/GenBank/DDBJ databases">
        <authorList>
            <person name="Petersen C."/>
        </authorList>
    </citation>
    <scope>NUCLEOTIDE SEQUENCE</scope>
    <source>
        <strain evidence="1">IBT 30728</strain>
    </source>
</reference>
<organism evidence="1 2">
    <name type="scientific">Penicillium diatomitis</name>
    <dbReference type="NCBI Taxonomy" id="2819901"/>
    <lineage>
        <taxon>Eukaryota</taxon>
        <taxon>Fungi</taxon>
        <taxon>Dikarya</taxon>
        <taxon>Ascomycota</taxon>
        <taxon>Pezizomycotina</taxon>
        <taxon>Eurotiomycetes</taxon>
        <taxon>Eurotiomycetidae</taxon>
        <taxon>Eurotiales</taxon>
        <taxon>Aspergillaceae</taxon>
        <taxon>Penicillium</taxon>
    </lineage>
</organism>
<accession>A0A9W9WR94</accession>
<evidence type="ECO:0000313" key="1">
    <source>
        <dbReference type="EMBL" id="KAJ5471873.1"/>
    </source>
</evidence>
<proteinExistence type="predicted"/>
<name>A0A9W9WR94_9EURO</name>
<dbReference type="GeneID" id="81628661"/>
<dbReference type="EMBL" id="JAPWDQ010000014">
    <property type="protein sequence ID" value="KAJ5471873.1"/>
    <property type="molecule type" value="Genomic_DNA"/>
</dbReference>
<dbReference type="AlphaFoldDB" id="A0A9W9WR94"/>
<gene>
    <name evidence="1" type="ORF">N7539_008816</name>
</gene>
<protein>
    <submittedName>
        <fullName evidence="1">Uncharacterized protein</fullName>
    </submittedName>
</protein>